<evidence type="ECO:0000313" key="4">
    <source>
        <dbReference type="Proteomes" id="UP000204551"/>
    </source>
</evidence>
<keyword evidence="5" id="KW-1185">Reference proteome</keyword>
<sequence length="323" mass="35815">MMPNLIKNILDSNQLLLCLFAVAMLVSNTVQSQQDAQYTQYMYNTVSVNPAYAGSRGHISIAALHRSQWVGLDGAPTTQTLNLHSPIGYRGVGLGISIVNDKIGPTSETYFDGDFSYTIYTSQEGRLSFGLKASAHMLDIRFSELNQDYTNPGGPDPTLQQDVDNKFSPNIGAGVYYHTEKFYAGLSVPRFLQTTHFDGEALSTAKEQMNLYLITGYVFDLNTNLKFKPALLTKIVQGAPVQVDVSANFMLNDKFIVGAAYRWDAALSAMVGFNISNKFLIGMAYDKETTELGQATFNDGSFEIILRYDFIKELGNLKSPRFF</sequence>
<dbReference type="EMBL" id="CP022515">
    <property type="protein sequence ID" value="ASO08353.1"/>
    <property type="molecule type" value="Genomic_DNA"/>
</dbReference>
<organism evidence="2 4">
    <name type="scientific">Arenibacter algicola</name>
    <dbReference type="NCBI Taxonomy" id="616991"/>
    <lineage>
        <taxon>Bacteria</taxon>
        <taxon>Pseudomonadati</taxon>
        <taxon>Bacteroidota</taxon>
        <taxon>Flavobacteriia</taxon>
        <taxon>Flavobacteriales</taxon>
        <taxon>Flavobacteriaceae</taxon>
        <taxon>Arenibacter</taxon>
    </lineage>
</organism>
<dbReference type="Proteomes" id="UP000315363">
    <property type="component" value="Unassembled WGS sequence"/>
</dbReference>
<dbReference type="STRING" id="616991.GCA_000733925_03152"/>
<dbReference type="InterPro" id="IPR019861">
    <property type="entry name" value="PorP/SprF_Bacteroidetes"/>
</dbReference>
<gene>
    <name evidence="2" type="ORF">AREALGSMS7_04978</name>
    <name evidence="3" type="ORF">GQ41_0439</name>
</gene>
<feature type="chain" id="PRO_5011216362" evidence="1">
    <location>
        <begin position="33"/>
        <end position="323"/>
    </location>
</feature>
<protein>
    <submittedName>
        <fullName evidence="3">Type IX secretion system PorP/SprF family membrane protein</fullName>
    </submittedName>
    <submittedName>
        <fullName evidence="2">Type IX secretion system membrane protein PorP/SprF</fullName>
    </submittedName>
</protein>
<dbReference type="KEGG" id="aalg:AREALGSMS7_04978"/>
<proteinExistence type="predicted"/>
<dbReference type="Proteomes" id="UP000204551">
    <property type="component" value="Chromosome"/>
</dbReference>
<evidence type="ECO:0000256" key="1">
    <source>
        <dbReference type="SAM" id="SignalP"/>
    </source>
</evidence>
<dbReference type="EMBL" id="VHIF01000001">
    <property type="protein sequence ID" value="TQO35881.1"/>
    <property type="molecule type" value="Genomic_DNA"/>
</dbReference>
<evidence type="ECO:0000313" key="3">
    <source>
        <dbReference type="EMBL" id="TQO35881.1"/>
    </source>
</evidence>
<feature type="signal peptide" evidence="1">
    <location>
        <begin position="1"/>
        <end position="32"/>
    </location>
</feature>
<evidence type="ECO:0000313" key="5">
    <source>
        <dbReference type="Proteomes" id="UP000315363"/>
    </source>
</evidence>
<dbReference type="AlphaFoldDB" id="A0A221V463"/>
<keyword evidence="1" id="KW-0732">Signal</keyword>
<dbReference type="RefSeq" id="WP_031444815.1">
    <property type="nucleotide sequence ID" value="NZ_CP022515.1"/>
</dbReference>
<dbReference type="Pfam" id="PF11751">
    <property type="entry name" value="PorP_SprF"/>
    <property type="match status" value="1"/>
</dbReference>
<accession>A0A221V463</accession>
<reference evidence="2 4" key="1">
    <citation type="submission" date="2017-07" db="EMBL/GenBank/DDBJ databases">
        <title>Genome Sequence of Arenibacter algicola Strain SMS7 Isolated from a culture of the Diatom Skeletonema marinoi.</title>
        <authorList>
            <person name="Topel M."/>
            <person name="Pinder M.I.M."/>
            <person name="Johansson O.N."/>
            <person name="Kourtchenko O."/>
            <person name="Godhe A."/>
            <person name="Clarke A.K."/>
        </authorList>
    </citation>
    <scope>NUCLEOTIDE SEQUENCE [LARGE SCALE GENOMIC DNA]</scope>
    <source>
        <strain evidence="2 4">SMS7</strain>
    </source>
</reference>
<name>A0A221V463_9FLAO</name>
<reference evidence="3 5" key="2">
    <citation type="submission" date="2019-06" db="EMBL/GenBank/DDBJ databases">
        <title>A large-scale integrated study on North Sea by COGITO (Coastal Microbe Genomic &amp; Taxonomic Observatory).</title>
        <authorList>
            <person name="Teeling H."/>
        </authorList>
    </citation>
    <scope>NUCLEOTIDE SEQUENCE [LARGE SCALE GENOMIC DNA]</scope>
    <source>
        <strain evidence="3 5">MAR_2009_79</strain>
    </source>
</reference>
<dbReference type="NCBIfam" id="TIGR03519">
    <property type="entry name" value="T9SS_PorP_fam"/>
    <property type="match status" value="1"/>
</dbReference>
<evidence type="ECO:0000313" key="2">
    <source>
        <dbReference type="EMBL" id="ASO08353.1"/>
    </source>
</evidence>
<dbReference type="eggNOG" id="COG3064">
    <property type="taxonomic scope" value="Bacteria"/>
</dbReference>